<organism evidence="3 4">
    <name type="scientific">Crotalaria pallida</name>
    <name type="common">Smooth rattlebox</name>
    <name type="synonym">Crotalaria striata</name>
    <dbReference type="NCBI Taxonomy" id="3830"/>
    <lineage>
        <taxon>Eukaryota</taxon>
        <taxon>Viridiplantae</taxon>
        <taxon>Streptophyta</taxon>
        <taxon>Embryophyta</taxon>
        <taxon>Tracheophyta</taxon>
        <taxon>Spermatophyta</taxon>
        <taxon>Magnoliopsida</taxon>
        <taxon>eudicotyledons</taxon>
        <taxon>Gunneridae</taxon>
        <taxon>Pentapetalae</taxon>
        <taxon>rosids</taxon>
        <taxon>fabids</taxon>
        <taxon>Fabales</taxon>
        <taxon>Fabaceae</taxon>
        <taxon>Papilionoideae</taxon>
        <taxon>50 kb inversion clade</taxon>
        <taxon>genistoids sensu lato</taxon>
        <taxon>core genistoids</taxon>
        <taxon>Crotalarieae</taxon>
        <taxon>Crotalaria</taxon>
    </lineage>
</organism>
<dbReference type="AlphaFoldDB" id="A0AAN9EAH9"/>
<dbReference type="SMART" id="SM00767">
    <property type="entry name" value="DCD"/>
    <property type="match status" value="1"/>
</dbReference>
<accession>A0AAN9EAH9</accession>
<dbReference type="InterPro" id="IPR013989">
    <property type="entry name" value="Dev_and_cell_death_domain"/>
</dbReference>
<evidence type="ECO:0000313" key="4">
    <source>
        <dbReference type="Proteomes" id="UP001372338"/>
    </source>
</evidence>
<evidence type="ECO:0000256" key="1">
    <source>
        <dbReference type="SAM" id="MobiDB-lite"/>
    </source>
</evidence>
<proteinExistence type="predicted"/>
<dbReference type="Proteomes" id="UP001372338">
    <property type="component" value="Unassembled WGS sequence"/>
</dbReference>
<feature type="region of interest" description="Disordered" evidence="1">
    <location>
        <begin position="284"/>
        <end position="306"/>
    </location>
</feature>
<feature type="region of interest" description="Disordered" evidence="1">
    <location>
        <begin position="155"/>
        <end position="181"/>
    </location>
</feature>
<feature type="domain" description="DCD" evidence="2">
    <location>
        <begin position="15"/>
        <end position="145"/>
    </location>
</feature>
<evidence type="ECO:0000313" key="3">
    <source>
        <dbReference type="EMBL" id="KAK7251982.1"/>
    </source>
</evidence>
<dbReference type="PROSITE" id="PS51222">
    <property type="entry name" value="DCD"/>
    <property type="match status" value="1"/>
</dbReference>
<dbReference type="PANTHER" id="PTHR46444:SF9">
    <property type="entry name" value="DCD (DEVELOPMENT AND CELL DEATH) DOMAIN PROTEIN"/>
    <property type="match status" value="1"/>
</dbReference>
<comment type="caution">
    <text evidence="3">The sequence shown here is derived from an EMBL/GenBank/DDBJ whole genome shotgun (WGS) entry which is preliminary data.</text>
</comment>
<gene>
    <name evidence="3" type="ORF">RIF29_35630</name>
</gene>
<sequence>MGFPDKFNNNADGRDPDFGAIFISNTATKRECFKRGLLALPSSEIRFVEQVKTGMILFLFEYEKKQLHGVFRASCDGAMNIVPNAFNSSGKQFPAQVKFTQIWHCKPLSETLFRDAIRENYFSAHKFNFGLSEKQVHKLLYLFSKRKLELEVMRPTMSSRYSKSPSDKIRADGDDSLSMSDRSMTEDLRKNGQRIVFSADSPGLHHSNADPSDIYSDPFLDPSDLVQNQIRPSSATIHPTQEQMLEKSYATYGDWSSRSTLLYDPDAPGLNFSHPSSVRINNRSRSMEGNASPSNNCRWNSLSNQPGPMRTELEDMNRDIPIGYGYTNRSPYGSDRDCMPFSTARNSGQFAAESFYEAGNSIPSLKCSSAPVPLPDISGRVHEPFSSFFHNHKSTLARNSHQLAAESGAYEAGNSIPSSSPVYPLVISGRKHAYSPSVFHNHESHAARNFDHLASESVTYEADNRIPYLQSSSAPVPPPDISGREHESFSSAFCNYKSCAARNFDHLGSESVTCQADNSIPSLSSLFYDYKPCVGNDAYDMTLQKNNETFTLGENQGYDMTFQKNNETFNPGVPSAIESYSQFQYCDPLIHGHDIECCENPKIKNSGYQKQKRSVFSRLSSMQDVSKKELEKNAQSEAYGFNASVDEVMKMAHQCHKQWLAKRKLKPLVQHNNAESLKDRTKIVSSRMKSDCFENTMKNGSMDLTPACEGNSDETAEEIPFVDFKRRSKLRKLNDDNEIRSSNQRQKSENLVLVSQKKRKLIRPNFGKRTTSDDKGINLVTSQNLEVPLSHESFDLKNVSESCCSVVQTEDNIKTDVEVQNIIRQKHSEGNNRSLAREYVCSEGGGKSRDGAVAFNDGSECLEKINDQNAVSLASCKDETYHIKNLESLFSICQERYAGNVIGGRSINTEVAMSNDGDSSFTNKDGSDCLQNSGNEKAPIDTCHTKENALKSVCKDTASLHSISQEL</sequence>
<dbReference type="PANTHER" id="PTHR46444">
    <property type="entry name" value="DCD (DEVELOPMENT AND CELL DEATH) DOMAIN PROTEIN-RELATED"/>
    <property type="match status" value="1"/>
</dbReference>
<keyword evidence="4" id="KW-1185">Reference proteome</keyword>
<reference evidence="3 4" key="1">
    <citation type="submission" date="2024-01" db="EMBL/GenBank/DDBJ databases">
        <title>The genomes of 5 underutilized Papilionoideae crops provide insights into root nodulation and disease resistanc.</title>
        <authorList>
            <person name="Yuan L."/>
        </authorList>
    </citation>
    <scope>NUCLEOTIDE SEQUENCE [LARGE SCALE GENOMIC DNA]</scope>
    <source>
        <strain evidence="3">ZHUSHIDOU_FW_LH</strain>
        <tissue evidence="3">Leaf</tissue>
    </source>
</reference>
<dbReference type="EMBL" id="JAYWIO010000007">
    <property type="protein sequence ID" value="KAK7251982.1"/>
    <property type="molecule type" value="Genomic_DNA"/>
</dbReference>
<name>A0AAN9EAH9_CROPI</name>
<dbReference type="Pfam" id="PF10539">
    <property type="entry name" value="Dev_Cell_Death"/>
    <property type="match status" value="1"/>
</dbReference>
<protein>
    <recommendedName>
        <fullName evidence="2">DCD domain-containing protein</fullName>
    </recommendedName>
</protein>
<evidence type="ECO:0000259" key="2">
    <source>
        <dbReference type="PROSITE" id="PS51222"/>
    </source>
</evidence>